<dbReference type="EC" id="4.2.1.3" evidence="5"/>
<dbReference type="EMBL" id="JAAVJS010000360">
    <property type="protein sequence ID" value="NJX17196.1"/>
    <property type="molecule type" value="Genomic_DNA"/>
</dbReference>
<proteinExistence type="predicted"/>
<feature type="non-terminal residue" evidence="5">
    <location>
        <position position="134"/>
    </location>
</feature>
<evidence type="ECO:0000256" key="1">
    <source>
        <dbReference type="ARBA" id="ARBA00022723"/>
    </source>
</evidence>
<protein>
    <submittedName>
        <fullName evidence="5">Aconitate hydratase</fullName>
        <ecNumber evidence="5">4.2.1.3</ecNumber>
    </submittedName>
</protein>
<feature type="domain" description="Aconitase/3-isopropylmalate dehydratase large subunit alpha/beta/alpha" evidence="4">
    <location>
        <begin position="1"/>
        <end position="101"/>
    </location>
</feature>
<evidence type="ECO:0000313" key="5">
    <source>
        <dbReference type="EMBL" id="NJX17196.1"/>
    </source>
</evidence>
<dbReference type="InterPro" id="IPR036008">
    <property type="entry name" value="Aconitase_4Fe-4S_dom"/>
</dbReference>
<accession>A0ABX1DIM6</accession>
<keyword evidence="3" id="KW-0411">Iron-sulfur</keyword>
<dbReference type="Proteomes" id="UP000760545">
    <property type="component" value="Unassembled WGS sequence"/>
</dbReference>
<feature type="non-terminal residue" evidence="5">
    <location>
        <position position="1"/>
    </location>
</feature>
<keyword evidence="2" id="KW-0408">Iron</keyword>
<evidence type="ECO:0000259" key="4">
    <source>
        <dbReference type="Pfam" id="PF00330"/>
    </source>
</evidence>
<dbReference type="RefSeq" id="WP_245234947.1">
    <property type="nucleotide sequence ID" value="NZ_JAAVJS010000360.1"/>
</dbReference>
<name>A0ABX1DIM6_9FLAO</name>
<keyword evidence="1" id="KW-0479">Metal-binding</keyword>
<evidence type="ECO:0000313" key="6">
    <source>
        <dbReference type="Proteomes" id="UP000760545"/>
    </source>
</evidence>
<keyword evidence="5" id="KW-0456">Lyase</keyword>
<evidence type="ECO:0000256" key="3">
    <source>
        <dbReference type="ARBA" id="ARBA00023014"/>
    </source>
</evidence>
<reference evidence="5 6" key="1">
    <citation type="submission" date="2020-03" db="EMBL/GenBank/DDBJ databases">
        <title>Tamlana sp. nov, isolated from XXX.</title>
        <authorList>
            <person name="Cao W.R."/>
        </authorList>
    </citation>
    <scope>NUCLEOTIDE SEQUENCE [LARGE SCALE GENOMIC DNA]</scope>
    <source>
        <strain evidence="5 6">HST1-43</strain>
    </source>
</reference>
<evidence type="ECO:0000256" key="2">
    <source>
        <dbReference type="ARBA" id="ARBA00023004"/>
    </source>
</evidence>
<dbReference type="InterPro" id="IPR001030">
    <property type="entry name" value="Acoase/IPM_deHydtase_lsu_aba"/>
</dbReference>
<organism evidence="5 6">
    <name type="scientific">Tamlana crocina</name>
    <dbReference type="NCBI Taxonomy" id="393006"/>
    <lineage>
        <taxon>Bacteria</taxon>
        <taxon>Pseudomonadati</taxon>
        <taxon>Bacteroidota</taxon>
        <taxon>Flavobacteriia</taxon>
        <taxon>Flavobacteriales</taxon>
        <taxon>Flavobacteriaceae</taxon>
        <taxon>Tamlana</taxon>
    </lineage>
</organism>
<sequence length="134" mass="15697">SNMSPEFGCTVTYFPIDDQTLEYMKKTNRSAEQIALVKEYCEDNLLWRTGNEHIEYSEIAELDLGSLRPTVSGPKRPQDKIFVEDLATKFRELLKEEFERHYIPLEERQEHRWLAEGGSQTQFTDNEEHASPDI</sequence>
<comment type="caution">
    <text evidence="5">The sequence shown here is derived from an EMBL/GenBank/DDBJ whole genome shotgun (WGS) entry which is preliminary data.</text>
</comment>
<gene>
    <name evidence="5" type="primary">acnA</name>
    <name evidence="5" type="ORF">HC176_17120</name>
</gene>
<dbReference type="SUPFAM" id="SSF53732">
    <property type="entry name" value="Aconitase iron-sulfur domain"/>
    <property type="match status" value="1"/>
</dbReference>
<dbReference type="GO" id="GO:0003994">
    <property type="term" value="F:aconitate hydratase activity"/>
    <property type="evidence" value="ECO:0007669"/>
    <property type="project" value="UniProtKB-EC"/>
</dbReference>
<dbReference type="Gene3D" id="3.30.499.10">
    <property type="entry name" value="Aconitase, domain 3"/>
    <property type="match status" value="1"/>
</dbReference>
<keyword evidence="6" id="KW-1185">Reference proteome</keyword>
<dbReference type="InterPro" id="IPR015931">
    <property type="entry name" value="Acnase/IPM_dHydase_lsu_aba_1/3"/>
</dbReference>
<dbReference type="InterPro" id="IPR006249">
    <property type="entry name" value="Aconitase/IRP2"/>
</dbReference>
<dbReference type="PANTHER" id="PTHR11670">
    <property type="entry name" value="ACONITASE/IRON-RESPONSIVE ELEMENT FAMILY MEMBER"/>
    <property type="match status" value="1"/>
</dbReference>
<dbReference type="Pfam" id="PF00330">
    <property type="entry name" value="Aconitase"/>
    <property type="match status" value="1"/>
</dbReference>